<dbReference type="EMBL" id="JACAGK010000015">
    <property type="protein sequence ID" value="MDM1047969.1"/>
    <property type="molecule type" value="Genomic_DNA"/>
</dbReference>
<evidence type="ECO:0000313" key="2">
    <source>
        <dbReference type="Proteomes" id="UP001170954"/>
    </source>
</evidence>
<keyword evidence="2" id="KW-1185">Reference proteome</keyword>
<sequence>MKYIFTIISCIALHFPEMENSSVIKNNIPDEGKAILVKVSFFPSFHLPVETIFNLNEKYFVFYSPVPHSVDLPQSILSHNSSDEEVREEYQNYLDERPRLVPFKSSLSDNDIVSIQNIVKTFSDSDFSDEVEEPATDGMSVNIAILLSNSKFYQLNPLNVPSQKQRELYQQILNIIISKNINDNNAVILKKLTEYD</sequence>
<name>A0ABT7NL79_9SPHI</name>
<dbReference type="RefSeq" id="WP_286650947.1">
    <property type="nucleotide sequence ID" value="NZ_JACAGK010000015.1"/>
</dbReference>
<evidence type="ECO:0008006" key="3">
    <source>
        <dbReference type="Google" id="ProtNLM"/>
    </source>
</evidence>
<protein>
    <recommendedName>
        <fullName evidence="3">DUF4136 domain-containing protein</fullName>
    </recommendedName>
</protein>
<reference evidence="1" key="2">
    <citation type="journal article" date="2022" name="Sci. Total Environ.">
        <title>Prevalence, transmission, and molecular epidemiology of tet(X)-positive bacteria among humans, animals, and environmental niches in China: An epidemiological, and genomic-based study.</title>
        <authorList>
            <person name="Dong N."/>
            <person name="Zeng Y."/>
            <person name="Cai C."/>
            <person name="Sun C."/>
            <person name="Lu J."/>
            <person name="Liu C."/>
            <person name="Zhou H."/>
            <person name="Sun Q."/>
            <person name="Shu L."/>
            <person name="Wang H."/>
            <person name="Wang Y."/>
            <person name="Wang S."/>
            <person name="Wu C."/>
            <person name="Chan E.W."/>
            <person name="Chen G."/>
            <person name="Shen Z."/>
            <person name="Chen S."/>
            <person name="Zhang R."/>
        </authorList>
    </citation>
    <scope>NUCLEOTIDE SEQUENCE</scope>
    <source>
        <strain evidence="1">R1692</strain>
    </source>
</reference>
<reference evidence="1" key="1">
    <citation type="submission" date="2020-06" db="EMBL/GenBank/DDBJ databases">
        <authorList>
            <person name="Dong N."/>
        </authorList>
    </citation>
    <scope>NUCLEOTIDE SEQUENCE</scope>
    <source>
        <strain evidence="1">R1692</strain>
    </source>
</reference>
<gene>
    <name evidence="1" type="ORF">HX018_06940</name>
</gene>
<accession>A0ABT7NL79</accession>
<organism evidence="1 2">
    <name type="scientific">Sphingobacterium hotanense</name>
    <dbReference type="NCBI Taxonomy" id="649196"/>
    <lineage>
        <taxon>Bacteria</taxon>
        <taxon>Pseudomonadati</taxon>
        <taxon>Bacteroidota</taxon>
        <taxon>Sphingobacteriia</taxon>
        <taxon>Sphingobacteriales</taxon>
        <taxon>Sphingobacteriaceae</taxon>
        <taxon>Sphingobacterium</taxon>
    </lineage>
</organism>
<dbReference type="Proteomes" id="UP001170954">
    <property type="component" value="Unassembled WGS sequence"/>
</dbReference>
<evidence type="ECO:0000313" key="1">
    <source>
        <dbReference type="EMBL" id="MDM1047969.1"/>
    </source>
</evidence>
<proteinExistence type="predicted"/>
<comment type="caution">
    <text evidence="1">The sequence shown here is derived from an EMBL/GenBank/DDBJ whole genome shotgun (WGS) entry which is preliminary data.</text>
</comment>